<accession>M1BZI8</accession>
<protein>
    <submittedName>
        <fullName evidence="1">Uncharacterized protein</fullName>
    </submittedName>
</protein>
<proteinExistence type="predicted"/>
<reference evidence="2" key="1">
    <citation type="journal article" date="2011" name="Nature">
        <title>Genome sequence and analysis of the tuber crop potato.</title>
        <authorList>
            <consortium name="The Potato Genome Sequencing Consortium"/>
        </authorList>
    </citation>
    <scope>NUCLEOTIDE SEQUENCE [LARGE SCALE GENOMIC DNA]</scope>
    <source>
        <strain evidence="2">cv. DM1-3 516 R44</strain>
    </source>
</reference>
<evidence type="ECO:0000313" key="2">
    <source>
        <dbReference type="Proteomes" id="UP000011115"/>
    </source>
</evidence>
<dbReference type="EnsemblPlants" id="PGSC0003DMT400056500">
    <property type="protein sequence ID" value="PGSC0003DMT400056500"/>
    <property type="gene ID" value="PGSC0003DMG402021955"/>
</dbReference>
<keyword evidence="2" id="KW-1185">Reference proteome</keyword>
<dbReference type="PaxDb" id="4113-PGSC0003DMT400056500"/>
<evidence type="ECO:0000313" key="1">
    <source>
        <dbReference type="EnsemblPlants" id="PGSC0003DMT400056500"/>
    </source>
</evidence>
<dbReference type="InParanoid" id="M1BZI8"/>
<dbReference type="Gramene" id="PGSC0003DMT400056500">
    <property type="protein sequence ID" value="PGSC0003DMT400056500"/>
    <property type="gene ID" value="PGSC0003DMG402021955"/>
</dbReference>
<reference evidence="1" key="2">
    <citation type="submission" date="2015-06" db="UniProtKB">
        <authorList>
            <consortium name="EnsemblPlants"/>
        </authorList>
    </citation>
    <scope>IDENTIFICATION</scope>
    <source>
        <strain evidence="1">DM1-3 516 R44</strain>
    </source>
</reference>
<sequence>MGAISVAMQGLQLKHLSTLHLGGLDPTFTPPHVPFSQFSTSTLPVPQYISFINSPFKRTN</sequence>
<dbReference type="AlphaFoldDB" id="M1BZI8"/>
<dbReference type="Proteomes" id="UP000011115">
    <property type="component" value="Unassembled WGS sequence"/>
</dbReference>
<organism evidence="1 2">
    <name type="scientific">Solanum tuberosum</name>
    <name type="common">Potato</name>
    <dbReference type="NCBI Taxonomy" id="4113"/>
    <lineage>
        <taxon>Eukaryota</taxon>
        <taxon>Viridiplantae</taxon>
        <taxon>Streptophyta</taxon>
        <taxon>Embryophyta</taxon>
        <taxon>Tracheophyta</taxon>
        <taxon>Spermatophyta</taxon>
        <taxon>Magnoliopsida</taxon>
        <taxon>eudicotyledons</taxon>
        <taxon>Gunneridae</taxon>
        <taxon>Pentapetalae</taxon>
        <taxon>asterids</taxon>
        <taxon>lamiids</taxon>
        <taxon>Solanales</taxon>
        <taxon>Solanaceae</taxon>
        <taxon>Solanoideae</taxon>
        <taxon>Solaneae</taxon>
        <taxon>Solanum</taxon>
    </lineage>
</organism>
<dbReference type="HOGENOM" id="CLU_2946246_0_0_1"/>
<name>M1BZI8_SOLTU</name>